<keyword evidence="7" id="KW-0808">Transferase</keyword>
<evidence type="ECO:0000256" key="2">
    <source>
        <dbReference type="ARBA" id="ARBA00001946"/>
    </source>
</evidence>
<dbReference type="GO" id="GO:0046654">
    <property type="term" value="P:tetrahydrofolate biosynthetic process"/>
    <property type="evidence" value="ECO:0007669"/>
    <property type="project" value="TreeGrafter"/>
</dbReference>
<evidence type="ECO:0000313" key="13">
    <source>
        <dbReference type="EMBL" id="SNZ12000.1"/>
    </source>
</evidence>
<keyword evidence="14" id="KW-1185">Reference proteome</keyword>
<dbReference type="FunFam" id="3.20.20.20:FF:000006">
    <property type="entry name" value="Dihydropteroate synthase"/>
    <property type="match status" value="1"/>
</dbReference>
<dbReference type="AlphaFoldDB" id="A0A285NR57"/>
<dbReference type="NCBIfam" id="TIGR01496">
    <property type="entry name" value="DHPS"/>
    <property type="match status" value="1"/>
</dbReference>
<organism evidence="13 14">
    <name type="scientific">Hydrogenobacter hydrogenophilus</name>
    <dbReference type="NCBI Taxonomy" id="35835"/>
    <lineage>
        <taxon>Bacteria</taxon>
        <taxon>Pseudomonadati</taxon>
        <taxon>Aquificota</taxon>
        <taxon>Aquificia</taxon>
        <taxon>Aquificales</taxon>
        <taxon>Aquificaceae</taxon>
        <taxon>Hydrogenobacter</taxon>
    </lineage>
</organism>
<evidence type="ECO:0000256" key="8">
    <source>
        <dbReference type="ARBA" id="ARBA00022723"/>
    </source>
</evidence>
<evidence type="ECO:0000256" key="3">
    <source>
        <dbReference type="ARBA" id="ARBA00004763"/>
    </source>
</evidence>
<comment type="catalytic activity">
    <reaction evidence="1">
        <text>(7,8-dihydropterin-6-yl)methyl diphosphate + 4-aminobenzoate = 7,8-dihydropteroate + diphosphate</text>
        <dbReference type="Rhea" id="RHEA:19949"/>
        <dbReference type="ChEBI" id="CHEBI:17836"/>
        <dbReference type="ChEBI" id="CHEBI:17839"/>
        <dbReference type="ChEBI" id="CHEBI:33019"/>
        <dbReference type="ChEBI" id="CHEBI:72950"/>
        <dbReference type="EC" id="2.5.1.15"/>
    </reaction>
</comment>
<keyword evidence="10" id="KW-0289">Folate biosynthesis</keyword>
<dbReference type="InterPro" id="IPR006390">
    <property type="entry name" value="DHP_synth_dom"/>
</dbReference>
<dbReference type="PANTHER" id="PTHR20941">
    <property type="entry name" value="FOLATE SYNTHESIS PROTEINS"/>
    <property type="match status" value="1"/>
</dbReference>
<dbReference type="PROSITE" id="PS50972">
    <property type="entry name" value="PTERIN_BINDING"/>
    <property type="match status" value="1"/>
</dbReference>
<evidence type="ECO:0000256" key="1">
    <source>
        <dbReference type="ARBA" id="ARBA00000012"/>
    </source>
</evidence>
<keyword evidence="9" id="KW-0460">Magnesium</keyword>
<comment type="cofactor">
    <cofactor evidence="2">
        <name>Mg(2+)</name>
        <dbReference type="ChEBI" id="CHEBI:18420"/>
    </cofactor>
</comment>
<sequence>MLIKSFTDRDAFYRFLKEKVGVFFKEADSRAFEGVFRVIYFEEKNLNPSVIFECARKSCVSVFYNEDRYALCGSESKIKDFCSCIVKEKKDLAFKILENLINYRKKSFKLQYNGKILPLGIKTAVMGILNITPDSFSDGGLYMEVSQAVKRGIQMAQEGAEIIDIGGESTRPGSERISAEEELRRILPVLKELRKELSHVWISVDTYKAKVAQVCLEEGADMINDISGGTFDENMFDVIAKYNCPYVLGHTKGRPEEWKSMHITYEDVMEELINYFQERIQKLKQRNYKGDIIIDPCIGFGKLPEHNIEILKRFRELRSFGRPLLVGVSRKSFVGLIIEGLLRTKTEPWERLYGSLGAIAYPVIEGANIVRVHDVKETKEFLALLDTVRTYGEF</sequence>
<evidence type="ECO:0000259" key="12">
    <source>
        <dbReference type="PROSITE" id="PS50972"/>
    </source>
</evidence>
<gene>
    <name evidence="13" type="ORF">SAMN06265353_0389</name>
</gene>
<proteinExistence type="inferred from homology"/>
<name>A0A285NR57_9AQUI</name>
<dbReference type="PROSITE" id="PS00792">
    <property type="entry name" value="DHPS_1"/>
    <property type="match status" value="1"/>
</dbReference>
<evidence type="ECO:0000313" key="14">
    <source>
        <dbReference type="Proteomes" id="UP000218627"/>
    </source>
</evidence>
<evidence type="ECO:0000256" key="4">
    <source>
        <dbReference type="ARBA" id="ARBA00009503"/>
    </source>
</evidence>
<evidence type="ECO:0000256" key="5">
    <source>
        <dbReference type="ARBA" id="ARBA00012458"/>
    </source>
</evidence>
<dbReference type="InterPro" id="IPR000489">
    <property type="entry name" value="Pterin-binding_dom"/>
</dbReference>
<dbReference type="PANTHER" id="PTHR20941:SF1">
    <property type="entry name" value="FOLIC ACID SYNTHESIS PROTEIN FOL1"/>
    <property type="match status" value="1"/>
</dbReference>
<dbReference type="RefSeq" id="WP_096600532.1">
    <property type="nucleotide sequence ID" value="NZ_OBEN01000001.1"/>
</dbReference>
<dbReference type="EMBL" id="OBEN01000001">
    <property type="protein sequence ID" value="SNZ12000.1"/>
    <property type="molecule type" value="Genomic_DNA"/>
</dbReference>
<comment type="similarity">
    <text evidence="4">Belongs to the DHPS family.</text>
</comment>
<evidence type="ECO:0000256" key="7">
    <source>
        <dbReference type="ARBA" id="ARBA00022679"/>
    </source>
</evidence>
<evidence type="ECO:0000256" key="6">
    <source>
        <dbReference type="ARBA" id="ARBA00016919"/>
    </source>
</evidence>
<reference evidence="14" key="1">
    <citation type="submission" date="2017-09" db="EMBL/GenBank/DDBJ databases">
        <authorList>
            <person name="Varghese N."/>
            <person name="Submissions S."/>
        </authorList>
    </citation>
    <scope>NUCLEOTIDE SEQUENCE [LARGE SCALE GENOMIC DNA]</scope>
    <source>
        <strain evidence="14">DSM 2913</strain>
    </source>
</reference>
<evidence type="ECO:0000256" key="10">
    <source>
        <dbReference type="ARBA" id="ARBA00022909"/>
    </source>
</evidence>
<dbReference type="EC" id="2.5.1.15" evidence="5"/>
<keyword evidence="8" id="KW-0479">Metal-binding</keyword>
<evidence type="ECO:0000256" key="11">
    <source>
        <dbReference type="ARBA" id="ARBA00030193"/>
    </source>
</evidence>
<dbReference type="PROSITE" id="PS00793">
    <property type="entry name" value="DHPS_2"/>
    <property type="match status" value="1"/>
</dbReference>
<dbReference type="GO" id="GO:0004156">
    <property type="term" value="F:dihydropteroate synthase activity"/>
    <property type="evidence" value="ECO:0007669"/>
    <property type="project" value="UniProtKB-EC"/>
</dbReference>
<dbReference type="InterPro" id="IPR011005">
    <property type="entry name" value="Dihydropteroate_synth-like_sf"/>
</dbReference>
<dbReference type="InterPro" id="IPR045031">
    <property type="entry name" value="DHP_synth-like"/>
</dbReference>
<dbReference type="SUPFAM" id="SSF51717">
    <property type="entry name" value="Dihydropteroate synthetase-like"/>
    <property type="match status" value="1"/>
</dbReference>
<dbReference type="GO" id="GO:0046872">
    <property type="term" value="F:metal ion binding"/>
    <property type="evidence" value="ECO:0007669"/>
    <property type="project" value="UniProtKB-KW"/>
</dbReference>
<feature type="domain" description="Pterin-binding" evidence="12">
    <location>
        <begin position="123"/>
        <end position="383"/>
    </location>
</feature>
<dbReference type="GO" id="GO:0005829">
    <property type="term" value="C:cytosol"/>
    <property type="evidence" value="ECO:0007669"/>
    <property type="project" value="TreeGrafter"/>
</dbReference>
<dbReference type="Pfam" id="PF00809">
    <property type="entry name" value="Pterin_bind"/>
    <property type="match status" value="1"/>
</dbReference>
<accession>A0A285NR57</accession>
<dbReference type="Gene3D" id="3.20.20.20">
    <property type="entry name" value="Dihydropteroate synthase-like"/>
    <property type="match status" value="1"/>
</dbReference>
<evidence type="ECO:0000256" key="9">
    <source>
        <dbReference type="ARBA" id="ARBA00022842"/>
    </source>
</evidence>
<dbReference type="Proteomes" id="UP000218627">
    <property type="component" value="Unassembled WGS sequence"/>
</dbReference>
<comment type="pathway">
    <text evidence="3">Cofactor biosynthesis; tetrahydrofolate biosynthesis; 7,8-dihydrofolate from 2-amino-4-hydroxy-6-hydroxymethyl-7,8-dihydropteridine diphosphate and 4-aminobenzoate: step 1/2.</text>
</comment>
<protein>
    <recommendedName>
        <fullName evidence="6">Dihydropteroate synthase</fullName>
        <ecNumber evidence="5">2.5.1.15</ecNumber>
    </recommendedName>
    <alternativeName>
        <fullName evidence="11">Dihydropteroate pyrophosphorylase</fullName>
    </alternativeName>
</protein>
<dbReference type="GO" id="GO:0046656">
    <property type="term" value="P:folic acid biosynthetic process"/>
    <property type="evidence" value="ECO:0007669"/>
    <property type="project" value="UniProtKB-KW"/>
</dbReference>
<dbReference type="OrthoDB" id="9811744at2"/>
<dbReference type="CDD" id="cd00739">
    <property type="entry name" value="DHPS"/>
    <property type="match status" value="1"/>
</dbReference>